<keyword evidence="8 12" id="KW-0406">Ion transport</keyword>
<feature type="transmembrane region" description="Helical" evidence="13">
    <location>
        <begin position="439"/>
        <end position="462"/>
    </location>
</feature>
<feature type="transmembrane region" description="Helical" evidence="13">
    <location>
        <begin position="179"/>
        <end position="200"/>
    </location>
</feature>
<dbReference type="Pfam" id="PF00858">
    <property type="entry name" value="ASC"/>
    <property type="match status" value="1"/>
</dbReference>
<keyword evidence="10 12" id="KW-0739">Sodium transport</keyword>
<evidence type="ECO:0000256" key="3">
    <source>
        <dbReference type="ARBA" id="ARBA00022448"/>
    </source>
</evidence>
<keyword evidence="11 12" id="KW-0407">Ion channel</keyword>
<dbReference type="PANTHER" id="PTHR11690">
    <property type="entry name" value="AMILORIDE-SENSITIVE SODIUM CHANNEL-RELATED"/>
    <property type="match status" value="1"/>
</dbReference>
<dbReference type="PRINTS" id="PR01078">
    <property type="entry name" value="AMINACHANNEL"/>
</dbReference>
<keyword evidence="7" id="KW-0915">Sodium</keyword>
<dbReference type="PANTHER" id="PTHR11690:SF263">
    <property type="entry name" value="PICKPOCKET 6"/>
    <property type="match status" value="1"/>
</dbReference>
<reference evidence="14 15" key="1">
    <citation type="submission" date="2023-11" db="EMBL/GenBank/DDBJ databases">
        <authorList>
            <person name="Hedman E."/>
            <person name="Englund M."/>
            <person name="Stromberg M."/>
            <person name="Nyberg Akerstrom W."/>
            <person name="Nylinder S."/>
            <person name="Jareborg N."/>
            <person name="Kallberg Y."/>
            <person name="Kronander E."/>
        </authorList>
    </citation>
    <scope>NUCLEOTIDE SEQUENCE [LARGE SCALE GENOMIC DNA]</scope>
</reference>
<dbReference type="EMBL" id="CAVLGL010000057">
    <property type="protein sequence ID" value="CAK1583458.1"/>
    <property type="molecule type" value="Genomic_DNA"/>
</dbReference>
<evidence type="ECO:0000256" key="11">
    <source>
        <dbReference type="ARBA" id="ARBA00023303"/>
    </source>
</evidence>
<evidence type="ECO:0000256" key="6">
    <source>
        <dbReference type="ARBA" id="ARBA00022989"/>
    </source>
</evidence>
<keyword evidence="6 13" id="KW-1133">Transmembrane helix</keyword>
<evidence type="ECO:0000256" key="12">
    <source>
        <dbReference type="RuleBase" id="RU000679"/>
    </source>
</evidence>
<accession>A0AAV1KLA3</accession>
<keyword evidence="4 12" id="KW-0894">Sodium channel</keyword>
<keyword evidence="9 13" id="KW-0472">Membrane</keyword>
<dbReference type="AlphaFoldDB" id="A0AAV1KLA3"/>
<organism evidence="14 15">
    <name type="scientific">Parnassius mnemosyne</name>
    <name type="common">clouded apollo</name>
    <dbReference type="NCBI Taxonomy" id="213953"/>
    <lineage>
        <taxon>Eukaryota</taxon>
        <taxon>Metazoa</taxon>
        <taxon>Ecdysozoa</taxon>
        <taxon>Arthropoda</taxon>
        <taxon>Hexapoda</taxon>
        <taxon>Insecta</taxon>
        <taxon>Pterygota</taxon>
        <taxon>Neoptera</taxon>
        <taxon>Endopterygota</taxon>
        <taxon>Lepidoptera</taxon>
        <taxon>Glossata</taxon>
        <taxon>Ditrysia</taxon>
        <taxon>Papilionoidea</taxon>
        <taxon>Papilionidae</taxon>
        <taxon>Parnassiinae</taxon>
        <taxon>Parnassini</taxon>
        <taxon>Parnassius</taxon>
        <taxon>Driopa</taxon>
    </lineage>
</organism>
<dbReference type="Proteomes" id="UP001314205">
    <property type="component" value="Unassembled WGS sequence"/>
</dbReference>
<evidence type="ECO:0000256" key="5">
    <source>
        <dbReference type="ARBA" id="ARBA00022692"/>
    </source>
</evidence>
<dbReference type="InterPro" id="IPR001873">
    <property type="entry name" value="ENaC"/>
</dbReference>
<evidence type="ECO:0000256" key="7">
    <source>
        <dbReference type="ARBA" id="ARBA00023053"/>
    </source>
</evidence>
<evidence type="ECO:0000256" key="1">
    <source>
        <dbReference type="ARBA" id="ARBA00004141"/>
    </source>
</evidence>
<proteinExistence type="inferred from homology"/>
<evidence type="ECO:0008006" key="16">
    <source>
        <dbReference type="Google" id="ProtNLM"/>
    </source>
</evidence>
<dbReference type="Gene3D" id="2.60.470.10">
    <property type="entry name" value="Acid-sensing ion channels like domains"/>
    <property type="match status" value="1"/>
</dbReference>
<dbReference type="GO" id="GO:0015280">
    <property type="term" value="F:ligand-gated sodium channel activity"/>
    <property type="evidence" value="ECO:0007669"/>
    <property type="project" value="TreeGrafter"/>
</dbReference>
<evidence type="ECO:0000256" key="4">
    <source>
        <dbReference type="ARBA" id="ARBA00022461"/>
    </source>
</evidence>
<evidence type="ECO:0000256" key="10">
    <source>
        <dbReference type="ARBA" id="ARBA00023201"/>
    </source>
</evidence>
<evidence type="ECO:0000256" key="9">
    <source>
        <dbReference type="ARBA" id="ARBA00023136"/>
    </source>
</evidence>
<sequence length="486" mass="56549">MDGTFGALLKKFCLEGSVLGLKYFYLYPDRISRCFWTLTMLLTLCTACILSLLLYYRFDEMPTRITIENQYKSLHNLPYPAITICSPNQATISAMDHFNKTLVDGNLTLDLKKVVSQLLRFNFGTSLLEKINTNELKYLQDLIEANRYSALDVMSLLPQRCDRFLKRCIFQRKIYPCNVLFDSILTQYGMCCIFNSIYYFKQKNRNERKANFVKFKATKTGFENSLTVVTDYDPEDALEGTVLLAGSSGVMFTDWTEFPADYEASFVHPNTESFHHLYGIYTYCSEDVLRLPVSSRKCYFTKEVTLPYFREYHNSDCNLACFVMEVEDQCHCTMLYVPRVNAHRACNITSLVCIANVKTQISKWYQRCKLCLRDCVSRRYRADLILGNLDAMEHLHFNPYTGIVFNRSTSIMHFFFPRSVYVTQKQETVISLISLTSNLGGVFGLCLGCSFISLIEMWFYIYMAIKGFIRKQLNIRHDRQRVGYFN</sequence>
<dbReference type="Gene3D" id="1.10.287.770">
    <property type="entry name" value="YojJ-like"/>
    <property type="match status" value="1"/>
</dbReference>
<dbReference type="GO" id="GO:0005886">
    <property type="term" value="C:plasma membrane"/>
    <property type="evidence" value="ECO:0007669"/>
    <property type="project" value="TreeGrafter"/>
</dbReference>
<evidence type="ECO:0000256" key="13">
    <source>
        <dbReference type="SAM" id="Phobius"/>
    </source>
</evidence>
<keyword evidence="3 12" id="KW-0813">Transport</keyword>
<evidence type="ECO:0000256" key="2">
    <source>
        <dbReference type="ARBA" id="ARBA00007193"/>
    </source>
</evidence>
<evidence type="ECO:0000313" key="15">
    <source>
        <dbReference type="Proteomes" id="UP001314205"/>
    </source>
</evidence>
<protein>
    <recommendedName>
        <fullName evidence="16">Sodium channel protein Nach</fullName>
    </recommendedName>
</protein>
<keyword evidence="15" id="KW-1185">Reference proteome</keyword>
<name>A0AAV1KLA3_9NEOP</name>
<keyword evidence="5 12" id="KW-0812">Transmembrane</keyword>
<gene>
    <name evidence="14" type="ORF">PARMNEM_LOCUS4851</name>
</gene>
<comment type="subcellular location">
    <subcellularLocation>
        <location evidence="1">Membrane</location>
        <topology evidence="1">Multi-pass membrane protein</topology>
    </subcellularLocation>
</comment>
<comment type="caution">
    <text evidence="14">The sequence shown here is derived from an EMBL/GenBank/DDBJ whole genome shotgun (WGS) entry which is preliminary data.</text>
</comment>
<evidence type="ECO:0000313" key="14">
    <source>
        <dbReference type="EMBL" id="CAK1583458.1"/>
    </source>
</evidence>
<comment type="similarity">
    <text evidence="2 12">Belongs to the amiloride-sensitive sodium channel (TC 1.A.6) family.</text>
</comment>
<feature type="transmembrane region" description="Helical" evidence="13">
    <location>
        <begin position="35"/>
        <end position="56"/>
    </location>
</feature>
<evidence type="ECO:0000256" key="8">
    <source>
        <dbReference type="ARBA" id="ARBA00023065"/>
    </source>
</evidence>